<feature type="domain" description="YgjP-like metallopeptidase" evidence="1">
    <location>
        <begin position="25"/>
        <end position="235"/>
    </location>
</feature>
<protein>
    <recommendedName>
        <fullName evidence="1">YgjP-like metallopeptidase domain-containing protein</fullName>
    </recommendedName>
</protein>
<dbReference type="EMBL" id="CP001110">
    <property type="protein sequence ID" value="ACF44316.1"/>
    <property type="molecule type" value="Genomic_DNA"/>
</dbReference>
<evidence type="ECO:0000313" key="2">
    <source>
        <dbReference type="EMBL" id="ACF44316.1"/>
    </source>
</evidence>
<evidence type="ECO:0000259" key="1">
    <source>
        <dbReference type="Pfam" id="PF01863"/>
    </source>
</evidence>
<dbReference type="Proteomes" id="UP000002724">
    <property type="component" value="Chromosome"/>
</dbReference>
<dbReference type="RefSeq" id="WP_012508795.1">
    <property type="nucleotide sequence ID" value="NC_011060.1"/>
</dbReference>
<keyword evidence="3" id="KW-1185">Reference proteome</keyword>
<dbReference type="PANTHER" id="PTHR30399:SF1">
    <property type="entry name" value="UTP PYROPHOSPHATASE"/>
    <property type="match status" value="1"/>
</dbReference>
<gene>
    <name evidence="2" type="ordered locus">Ppha_2109</name>
</gene>
<dbReference type="KEGG" id="pph:Ppha_2109"/>
<dbReference type="InterPro" id="IPR053136">
    <property type="entry name" value="UTP_pyrophosphatase-like"/>
</dbReference>
<reference evidence="2 3" key="1">
    <citation type="submission" date="2008-06" db="EMBL/GenBank/DDBJ databases">
        <title>Complete sequence of Pelodictyon phaeoclathratiforme BU-1.</title>
        <authorList>
            <consortium name="US DOE Joint Genome Institute"/>
            <person name="Lucas S."/>
            <person name="Copeland A."/>
            <person name="Lapidus A."/>
            <person name="Glavina del Rio T."/>
            <person name="Dalin E."/>
            <person name="Tice H."/>
            <person name="Bruce D."/>
            <person name="Goodwin L."/>
            <person name="Pitluck S."/>
            <person name="Schmutz J."/>
            <person name="Larimer F."/>
            <person name="Land M."/>
            <person name="Hauser L."/>
            <person name="Kyrpides N."/>
            <person name="Mikhailova N."/>
            <person name="Liu Z."/>
            <person name="Li T."/>
            <person name="Zhao F."/>
            <person name="Overmann J."/>
            <person name="Bryant D.A."/>
            <person name="Richardson P."/>
        </authorList>
    </citation>
    <scope>NUCLEOTIDE SEQUENCE [LARGE SCALE GENOMIC DNA]</scope>
    <source>
        <strain evidence="3">DSM 5477 / BU-1</strain>
    </source>
</reference>
<dbReference type="Pfam" id="PF01863">
    <property type="entry name" value="YgjP-like"/>
    <property type="match status" value="1"/>
</dbReference>
<dbReference type="PANTHER" id="PTHR30399">
    <property type="entry name" value="UNCHARACTERIZED PROTEIN YGJP"/>
    <property type="match status" value="1"/>
</dbReference>
<dbReference type="OrthoDB" id="9811177at2"/>
<dbReference type="AlphaFoldDB" id="B4SD57"/>
<organism evidence="2 3">
    <name type="scientific">Pelodictyon phaeoclathratiforme (strain DSM 5477 / BU-1)</name>
    <dbReference type="NCBI Taxonomy" id="324925"/>
    <lineage>
        <taxon>Bacteria</taxon>
        <taxon>Pseudomonadati</taxon>
        <taxon>Chlorobiota</taxon>
        <taxon>Chlorobiia</taxon>
        <taxon>Chlorobiales</taxon>
        <taxon>Chlorobiaceae</taxon>
        <taxon>Chlorobium/Pelodictyon group</taxon>
        <taxon>Pelodictyon</taxon>
    </lineage>
</organism>
<dbReference type="HOGENOM" id="CLU_065947_2_2_10"/>
<proteinExistence type="predicted"/>
<dbReference type="Gene3D" id="3.30.2010.10">
    <property type="entry name" value="Metalloproteases ('zincins'), catalytic domain"/>
    <property type="match status" value="1"/>
</dbReference>
<dbReference type="InterPro" id="IPR002725">
    <property type="entry name" value="YgjP-like_metallopeptidase"/>
</dbReference>
<dbReference type="STRING" id="324925.Ppha_2109"/>
<name>B4SD57_PELPB</name>
<dbReference type="eggNOG" id="COG1451">
    <property type="taxonomic scope" value="Bacteria"/>
</dbReference>
<evidence type="ECO:0000313" key="3">
    <source>
        <dbReference type="Proteomes" id="UP000002724"/>
    </source>
</evidence>
<accession>B4SD57</accession>
<sequence>MNTHQTVPVGGSPFPYTLKVSPRAKSARLKMTPHGGLVVVVPPGFDKKRVVSLLLQHEEWIKKVTAKYDAHRPIAPPHSENGLPATIVFPDFAESWSVAYMHNGIGEVKMVEQQGKSLLVSGDVANTALTCKLLCSWLKHRAQLRLLPALEKLAAAHNFSYDSSGIRLQHSRWGSCSSRRSITLNSKLLFLPDHLVRYIMVHELCHTVHMNHSRAFWSLVHEHDPLYRSNNLEMKCAWKYVPQWVSVQP</sequence>
<dbReference type="CDD" id="cd07344">
    <property type="entry name" value="M48_yhfN_like"/>
    <property type="match status" value="1"/>
</dbReference>